<dbReference type="AlphaFoldDB" id="A0A264W1L8"/>
<comment type="caution">
    <text evidence="1">The sequence shown here is derived from an EMBL/GenBank/DDBJ whole genome shotgun (WGS) entry which is preliminary data.</text>
</comment>
<dbReference type="OrthoDB" id="9826608at2"/>
<accession>A0A264W1L8</accession>
<gene>
    <name evidence="1" type="ORF">CF394_09760</name>
</gene>
<proteinExistence type="predicted"/>
<dbReference type="RefSeq" id="WP_094943322.1">
    <property type="nucleotide sequence ID" value="NZ_NOKQ01000220.1"/>
</dbReference>
<name>A0A264W1L8_9BACL</name>
<dbReference type="Proteomes" id="UP000217065">
    <property type="component" value="Unassembled WGS sequence"/>
</dbReference>
<reference evidence="1 2" key="1">
    <citation type="submission" date="2017-07" db="EMBL/GenBank/DDBJ databases">
        <title>Tetzosporium hominis gen.nov. sp.nov.</title>
        <authorList>
            <person name="Tetz G."/>
            <person name="Tetz V."/>
        </authorList>
    </citation>
    <scope>NUCLEOTIDE SEQUENCE [LARGE SCALE GENOMIC DNA]</scope>
    <source>
        <strain evidence="1 2">VT-49</strain>
    </source>
</reference>
<protein>
    <submittedName>
        <fullName evidence="1">Uncharacterized protein</fullName>
    </submittedName>
</protein>
<sequence length="133" mass="15457">MLYSNERHHHPALKPIAQELHQLANLFEGYAYEEAHFTSSEFHQLLSEKTRELSTLIRYGTDPVLYAGEVIRRSDGLLYIEDTTFCLQAGQSVEYWSAPEERHVPSRLAYSNRLFLVDRPQLKLEGLHMLIRG</sequence>
<evidence type="ECO:0000313" key="2">
    <source>
        <dbReference type="Proteomes" id="UP000217065"/>
    </source>
</evidence>
<evidence type="ECO:0000313" key="1">
    <source>
        <dbReference type="EMBL" id="OZS77496.1"/>
    </source>
</evidence>
<dbReference type="EMBL" id="NOKQ01000220">
    <property type="protein sequence ID" value="OZS77496.1"/>
    <property type="molecule type" value="Genomic_DNA"/>
</dbReference>
<organism evidence="1 2">
    <name type="scientific">Tetzosporium hominis</name>
    <dbReference type="NCBI Taxonomy" id="2020506"/>
    <lineage>
        <taxon>Bacteria</taxon>
        <taxon>Bacillati</taxon>
        <taxon>Bacillota</taxon>
        <taxon>Bacilli</taxon>
        <taxon>Bacillales</taxon>
        <taxon>Caryophanaceae</taxon>
        <taxon>Tetzosporium</taxon>
    </lineage>
</organism>
<keyword evidence="2" id="KW-1185">Reference proteome</keyword>